<dbReference type="InterPro" id="IPR023572">
    <property type="entry name" value="Archease_dom"/>
</dbReference>
<feature type="compositionally biased region" description="Pro residues" evidence="5">
    <location>
        <begin position="1"/>
        <end position="14"/>
    </location>
</feature>
<dbReference type="PANTHER" id="PTHR12682">
    <property type="entry name" value="ARCHEASE"/>
    <property type="match status" value="1"/>
</dbReference>
<dbReference type="Pfam" id="PF01951">
    <property type="entry name" value="Archease"/>
    <property type="match status" value="1"/>
</dbReference>
<organism evidence="7 8">
    <name type="scientific">Raphidocelis subcapitata</name>
    <dbReference type="NCBI Taxonomy" id="307507"/>
    <lineage>
        <taxon>Eukaryota</taxon>
        <taxon>Viridiplantae</taxon>
        <taxon>Chlorophyta</taxon>
        <taxon>core chlorophytes</taxon>
        <taxon>Chlorophyceae</taxon>
        <taxon>CS clade</taxon>
        <taxon>Sphaeropleales</taxon>
        <taxon>Selenastraceae</taxon>
        <taxon>Raphidocelis</taxon>
    </lineage>
</organism>
<feature type="region of interest" description="Disordered" evidence="5">
    <location>
        <begin position="1"/>
        <end position="113"/>
    </location>
</feature>
<evidence type="ECO:0000313" key="8">
    <source>
        <dbReference type="Proteomes" id="UP000247498"/>
    </source>
</evidence>
<comment type="similarity">
    <text evidence="1">Belongs to the archease family.</text>
</comment>
<dbReference type="EMBL" id="BDRX01000087">
    <property type="protein sequence ID" value="GBF96833.1"/>
    <property type="molecule type" value="Genomic_DNA"/>
</dbReference>
<dbReference type="GO" id="GO:0046872">
    <property type="term" value="F:metal ion binding"/>
    <property type="evidence" value="ECO:0007669"/>
    <property type="project" value="UniProtKB-KW"/>
</dbReference>
<evidence type="ECO:0000313" key="7">
    <source>
        <dbReference type="EMBL" id="GBF96833.1"/>
    </source>
</evidence>
<dbReference type="Proteomes" id="UP000247498">
    <property type="component" value="Unassembled WGS sequence"/>
</dbReference>
<protein>
    <submittedName>
        <fullName evidence="7">Archease</fullName>
    </submittedName>
</protein>
<keyword evidence="4" id="KW-0106">Calcium</keyword>
<keyword evidence="3" id="KW-0479">Metal-binding</keyword>
<comment type="caution">
    <text evidence="7">The sequence shown here is derived from an EMBL/GenBank/DDBJ whole genome shotgun (WGS) entry which is preliminary data.</text>
</comment>
<evidence type="ECO:0000256" key="4">
    <source>
        <dbReference type="ARBA" id="ARBA00022837"/>
    </source>
</evidence>
<dbReference type="FunFam" id="3.55.10.10:FF:000001">
    <property type="entry name" value="protein archease isoform X1"/>
    <property type="match status" value="1"/>
</dbReference>
<dbReference type="InterPro" id="IPR002804">
    <property type="entry name" value="Archease"/>
</dbReference>
<feature type="domain" description="Archease" evidence="6">
    <location>
        <begin position="131"/>
        <end position="269"/>
    </location>
</feature>
<feature type="compositionally biased region" description="Gly residues" evidence="5">
    <location>
        <begin position="94"/>
        <end position="108"/>
    </location>
</feature>
<reference evidence="7 8" key="1">
    <citation type="journal article" date="2018" name="Sci. Rep.">
        <title>Raphidocelis subcapitata (=Pseudokirchneriella subcapitata) provides an insight into genome evolution and environmental adaptations in the Sphaeropleales.</title>
        <authorList>
            <person name="Suzuki S."/>
            <person name="Yamaguchi H."/>
            <person name="Nakajima N."/>
            <person name="Kawachi M."/>
        </authorList>
    </citation>
    <scope>NUCLEOTIDE SEQUENCE [LARGE SCALE GENOMIC DNA]</scope>
    <source>
        <strain evidence="7 8">NIES-35</strain>
    </source>
</reference>
<gene>
    <name evidence="7" type="ORF">Rsub_09689</name>
</gene>
<evidence type="ECO:0000256" key="2">
    <source>
        <dbReference type="ARBA" id="ARBA00022694"/>
    </source>
</evidence>
<evidence type="ECO:0000259" key="6">
    <source>
        <dbReference type="Pfam" id="PF01951"/>
    </source>
</evidence>
<dbReference type="STRING" id="307507.A0A2V0PG08"/>
<dbReference type="OrthoDB" id="2190767at2759"/>
<sequence>MDAPPPPPPPPPPQQQQQQQWPPPYESLPQRQARIKRRRKDAPAEDADAAAEAVAAQPAASGDGVAAAAAAAGAAAAGPSGPPQPWHDPHGGASTSGGGGGGGGGAGEGPPLLSHIDVREYRTGAVGSNKFEYLDHTADVQIHSWGATLEEAFANAALGMFNYMTPLEGVALDPAAERTYEASGHDLHSLLYAFLDELLFSFSTELVVCREVEVTELDRGAWTVRAVGRGERFVRGRHEAGTEVKAITYSAMQVREAPGDCEVFVIVDI</sequence>
<dbReference type="InterPro" id="IPR036820">
    <property type="entry name" value="Archease_dom_sf"/>
</dbReference>
<accession>A0A2V0PG08</accession>
<proteinExistence type="inferred from homology"/>
<evidence type="ECO:0000256" key="3">
    <source>
        <dbReference type="ARBA" id="ARBA00022723"/>
    </source>
</evidence>
<dbReference type="PANTHER" id="PTHR12682:SF11">
    <property type="entry name" value="PROTEIN ARCHEASE"/>
    <property type="match status" value="1"/>
</dbReference>
<dbReference type="GO" id="GO:0006388">
    <property type="term" value="P:tRNA splicing, via endonucleolytic cleavage and ligation"/>
    <property type="evidence" value="ECO:0007669"/>
    <property type="project" value="TreeGrafter"/>
</dbReference>
<keyword evidence="2" id="KW-0819">tRNA processing</keyword>
<dbReference type="GO" id="GO:0072669">
    <property type="term" value="C:tRNA-splicing ligase complex"/>
    <property type="evidence" value="ECO:0007669"/>
    <property type="project" value="TreeGrafter"/>
</dbReference>
<dbReference type="Gene3D" id="3.55.10.10">
    <property type="entry name" value="Archease domain"/>
    <property type="match status" value="1"/>
</dbReference>
<feature type="compositionally biased region" description="Low complexity" evidence="5">
    <location>
        <begin position="50"/>
        <end position="79"/>
    </location>
</feature>
<evidence type="ECO:0000256" key="1">
    <source>
        <dbReference type="ARBA" id="ARBA00007963"/>
    </source>
</evidence>
<dbReference type="InParanoid" id="A0A2V0PG08"/>
<dbReference type="SUPFAM" id="SSF69819">
    <property type="entry name" value="MTH1598-like"/>
    <property type="match status" value="1"/>
</dbReference>
<dbReference type="AlphaFoldDB" id="A0A2V0PG08"/>
<keyword evidence="8" id="KW-1185">Reference proteome</keyword>
<name>A0A2V0PG08_9CHLO</name>
<evidence type="ECO:0000256" key="5">
    <source>
        <dbReference type="SAM" id="MobiDB-lite"/>
    </source>
</evidence>